<evidence type="ECO:0000313" key="4">
    <source>
        <dbReference type="Proteomes" id="UP000248349"/>
    </source>
</evidence>
<dbReference type="PANTHER" id="PTHR43194:SF2">
    <property type="entry name" value="PEROXISOMAL MEMBRANE PROTEIN LPX1"/>
    <property type="match status" value="1"/>
</dbReference>
<dbReference type="InterPro" id="IPR000073">
    <property type="entry name" value="AB_hydrolase_1"/>
</dbReference>
<dbReference type="Gene3D" id="3.40.50.1820">
    <property type="entry name" value="alpha/beta hydrolase"/>
    <property type="match status" value="1"/>
</dbReference>
<reference evidence="3 4" key="1">
    <citation type="submission" date="2016-12" db="EMBL/GenBank/DDBJ databases">
        <title>The genomes of Aspergillus section Nigri reveals drivers in fungal speciation.</title>
        <authorList>
            <consortium name="DOE Joint Genome Institute"/>
            <person name="Vesth T.C."/>
            <person name="Nybo J."/>
            <person name="Theobald S."/>
            <person name="Brandl J."/>
            <person name="Frisvad J.C."/>
            <person name="Nielsen K.F."/>
            <person name="Lyhne E.K."/>
            <person name="Kogle M.E."/>
            <person name="Kuo A."/>
            <person name="Riley R."/>
            <person name="Clum A."/>
            <person name="Nolan M."/>
            <person name="Lipzen A."/>
            <person name="Salamov A."/>
            <person name="Henrissat B."/>
            <person name="Wiebenga A."/>
            <person name="De Vries R.P."/>
            <person name="Grigoriev I.V."/>
            <person name="Mortensen U.H."/>
            <person name="Andersen M.R."/>
            <person name="Baker S.E."/>
        </authorList>
    </citation>
    <scope>NUCLEOTIDE SEQUENCE [LARGE SCALE GENOMIC DNA]</scope>
    <source>
        <strain evidence="3 4">JOP 1030-1</strain>
    </source>
</reference>
<keyword evidence="4" id="KW-1185">Reference proteome</keyword>
<dbReference type="PANTHER" id="PTHR43194">
    <property type="entry name" value="HYDROLASE ALPHA/BETA FOLD FAMILY"/>
    <property type="match status" value="1"/>
</dbReference>
<proteinExistence type="predicted"/>
<evidence type="ECO:0000259" key="2">
    <source>
        <dbReference type="Pfam" id="PF00561"/>
    </source>
</evidence>
<accession>A0A318ZFX0</accession>
<sequence>MPSPPLILLPRPGTVRPATPQSIPAPPEAAFTSTFGPLRLPPASYLQTPAGQAAYYTLPAPTGSPSHSPDSPAGPARILFIHGVQTSAVGLLPLARAVAARFPSAHCVLLDLWGHGLSATPLQPHEPALFHRLLLALLDHLRWPAAHLVGYSFGGSTAASFAARFPERVEGLVLVAPAGLLRRSQFSAREQGYLVGAGAGGAADGVDGVDGEAVEREARDWVIEWLEGGALVVPPDWRERVARGELVAEAVREWQMREHAGHAASVVGIFRDGGIMDMHEAFRTAAETGIRARVVLGEWDDLCSVEELVGLGFGDVHVVPGVGHGVVRERVAEVAGLIGEFWGGR</sequence>
<dbReference type="OrthoDB" id="408373at2759"/>
<protein>
    <submittedName>
        <fullName evidence="3">Putative valacyclovir hydrolase</fullName>
    </submittedName>
</protein>
<dbReference type="STRING" id="1450539.A0A318ZFX0"/>
<dbReference type="AlphaFoldDB" id="A0A318ZFX0"/>
<name>A0A318ZFX0_9EURO</name>
<dbReference type="Proteomes" id="UP000248349">
    <property type="component" value="Unassembled WGS sequence"/>
</dbReference>
<evidence type="ECO:0000256" key="1">
    <source>
        <dbReference type="SAM" id="MobiDB-lite"/>
    </source>
</evidence>
<dbReference type="PRINTS" id="PR00111">
    <property type="entry name" value="ABHYDROLASE"/>
</dbReference>
<dbReference type="GeneID" id="37081520"/>
<dbReference type="SUPFAM" id="SSF53474">
    <property type="entry name" value="alpha/beta-Hydrolases"/>
    <property type="match status" value="1"/>
</dbReference>
<organism evidence="3 4">
    <name type="scientific">Aspergillus saccharolyticus JOP 1030-1</name>
    <dbReference type="NCBI Taxonomy" id="1450539"/>
    <lineage>
        <taxon>Eukaryota</taxon>
        <taxon>Fungi</taxon>
        <taxon>Dikarya</taxon>
        <taxon>Ascomycota</taxon>
        <taxon>Pezizomycotina</taxon>
        <taxon>Eurotiomycetes</taxon>
        <taxon>Eurotiomycetidae</taxon>
        <taxon>Eurotiales</taxon>
        <taxon>Aspergillaceae</taxon>
        <taxon>Aspergillus</taxon>
        <taxon>Aspergillus subgen. Circumdati</taxon>
    </lineage>
</organism>
<dbReference type="RefSeq" id="XP_025429495.1">
    <property type="nucleotide sequence ID" value="XM_025580291.1"/>
</dbReference>
<dbReference type="EMBL" id="KZ821243">
    <property type="protein sequence ID" value="PYH43513.1"/>
    <property type="molecule type" value="Genomic_DNA"/>
</dbReference>
<dbReference type="InterPro" id="IPR029058">
    <property type="entry name" value="AB_hydrolase_fold"/>
</dbReference>
<feature type="region of interest" description="Disordered" evidence="1">
    <location>
        <begin position="1"/>
        <end position="28"/>
    </location>
</feature>
<gene>
    <name evidence="3" type="ORF">BP01DRAFT_99992</name>
</gene>
<evidence type="ECO:0000313" key="3">
    <source>
        <dbReference type="EMBL" id="PYH43513.1"/>
    </source>
</evidence>
<feature type="domain" description="AB hydrolase-1" evidence="2">
    <location>
        <begin position="78"/>
        <end position="177"/>
    </location>
</feature>
<dbReference type="GO" id="GO:0016787">
    <property type="term" value="F:hydrolase activity"/>
    <property type="evidence" value="ECO:0007669"/>
    <property type="project" value="UniProtKB-KW"/>
</dbReference>
<dbReference type="Pfam" id="PF00561">
    <property type="entry name" value="Abhydrolase_1"/>
    <property type="match status" value="1"/>
</dbReference>
<dbReference type="InterPro" id="IPR050228">
    <property type="entry name" value="Carboxylesterase_BioH"/>
</dbReference>
<keyword evidence="3" id="KW-0378">Hydrolase</keyword>